<evidence type="ECO:0000313" key="2">
    <source>
        <dbReference type="Proteomes" id="UP000654913"/>
    </source>
</evidence>
<name>A0A7R7XM53_9EURO</name>
<evidence type="ECO:0008006" key="3">
    <source>
        <dbReference type="Google" id="ProtNLM"/>
    </source>
</evidence>
<sequence length="374" mass="41282">MPTTSVQSGNGLVESDMHETAVVDGKTMLIPIYEPRAYNLEGYGLDPGQGWILDGVFQEVDIETGDVLFQWNSIDHVSVEESYSLLDEDGGGTEDNPWDYFHINSIDKNANGDYVVSARHTNGIYKISGRDGSVMWRLGGSHPDIEQTNYNFSAQHDARFRQENDTTTVLSLFDNASDRYTNTSSISSGMLVSIDHGTNYSTLIRQYAAPGDVPLSWSQGNMQILPNKNVIVGWGSVPAISEHLEDGTLVFFATVEDPLSMNYRWHKSNWTGEPADPPSLKIYSESPMSGTTFWISWNGATEVDYWNIYATANTSEEFTHLDYADHVGFETTYSSTDYHPRAFAEAVAKDGTSLANSSIITAHPAPGAGKRELG</sequence>
<organism evidence="1 2">
    <name type="scientific">Aspergillus puulaauensis</name>
    <dbReference type="NCBI Taxonomy" id="1220207"/>
    <lineage>
        <taxon>Eukaryota</taxon>
        <taxon>Fungi</taxon>
        <taxon>Dikarya</taxon>
        <taxon>Ascomycota</taxon>
        <taxon>Pezizomycotina</taxon>
        <taxon>Eurotiomycetes</taxon>
        <taxon>Eurotiomycetidae</taxon>
        <taxon>Eurotiales</taxon>
        <taxon>Aspergillaceae</taxon>
        <taxon>Aspergillus</taxon>
    </lineage>
</organism>
<evidence type="ECO:0000313" key="1">
    <source>
        <dbReference type="EMBL" id="BCS23114.1"/>
    </source>
</evidence>
<proteinExistence type="predicted"/>
<reference evidence="1" key="1">
    <citation type="submission" date="2021-01" db="EMBL/GenBank/DDBJ databases">
        <authorList>
            <consortium name="Aspergillus puulaauensis MK2 genome sequencing consortium"/>
            <person name="Kazuki M."/>
            <person name="Futagami T."/>
        </authorList>
    </citation>
    <scope>NUCLEOTIDE SEQUENCE</scope>
    <source>
        <strain evidence="1">MK2</strain>
    </source>
</reference>
<dbReference type="AlphaFoldDB" id="A0A7R7XM53"/>
<gene>
    <name evidence="1" type="ORF">APUU_31339A</name>
</gene>
<dbReference type="OrthoDB" id="5427350at2759"/>
<dbReference type="KEGG" id="apuu:APUU_31339A"/>
<accession>A0A7R7XM53</accession>
<dbReference type="GeneID" id="64973119"/>
<reference evidence="1" key="2">
    <citation type="submission" date="2021-02" db="EMBL/GenBank/DDBJ databases">
        <title>Aspergillus puulaauensis MK2 genome sequence.</title>
        <authorList>
            <person name="Futagami T."/>
            <person name="Mori K."/>
            <person name="Kadooka C."/>
            <person name="Tanaka T."/>
        </authorList>
    </citation>
    <scope>NUCLEOTIDE SEQUENCE</scope>
    <source>
        <strain evidence="1">MK2</strain>
    </source>
</reference>
<protein>
    <recommendedName>
        <fullName evidence="3">ASST-domain-containing protein</fullName>
    </recommendedName>
</protein>
<dbReference type="PANTHER" id="PTHR35340:SF9">
    <property type="entry name" value="ASST-DOMAIN-CONTAINING PROTEIN"/>
    <property type="match status" value="1"/>
</dbReference>
<dbReference type="Proteomes" id="UP000654913">
    <property type="component" value="Chromosome 3"/>
</dbReference>
<dbReference type="InterPro" id="IPR053143">
    <property type="entry name" value="Arylsulfate_ST"/>
</dbReference>
<dbReference type="RefSeq" id="XP_041555308.1">
    <property type="nucleotide sequence ID" value="XM_041702532.1"/>
</dbReference>
<dbReference type="InterPro" id="IPR039535">
    <property type="entry name" value="ASST-like"/>
</dbReference>
<dbReference type="Pfam" id="PF14269">
    <property type="entry name" value="Arylsulfotran_2"/>
    <property type="match status" value="1"/>
</dbReference>
<keyword evidence="2" id="KW-1185">Reference proteome</keyword>
<dbReference type="PANTHER" id="PTHR35340">
    <property type="entry name" value="PQQ ENZYME REPEAT PROTEIN-RELATED"/>
    <property type="match status" value="1"/>
</dbReference>
<dbReference type="EMBL" id="AP024445">
    <property type="protein sequence ID" value="BCS23114.1"/>
    <property type="molecule type" value="Genomic_DNA"/>
</dbReference>